<protein>
    <recommendedName>
        <fullName evidence="2">Amidohydrolase 3 domain-containing protein</fullName>
    </recommendedName>
</protein>
<reference evidence="3 4" key="1">
    <citation type="submission" date="2011-08" db="EMBL/GenBank/DDBJ databases">
        <title>The Genome Sequence of Clostridium orbiscindens 1_3_50AFAA.</title>
        <authorList>
            <consortium name="The Broad Institute Genome Sequencing Platform"/>
            <person name="Earl A."/>
            <person name="Ward D."/>
            <person name="Feldgarden M."/>
            <person name="Gevers D."/>
            <person name="Daigneault M."/>
            <person name="Strauss J."/>
            <person name="Allen-Vercoe E."/>
            <person name="Young S.K."/>
            <person name="Zeng Q."/>
            <person name="Gargeya S."/>
            <person name="Fitzgerald M."/>
            <person name="Haas B."/>
            <person name="Abouelleil A."/>
            <person name="Alvarado L."/>
            <person name="Arachchi H.M."/>
            <person name="Berlin A."/>
            <person name="Brown A."/>
            <person name="Chapman S.B."/>
            <person name="Chen Z."/>
            <person name="Dunbar C."/>
            <person name="Freedman E."/>
            <person name="Gearin G."/>
            <person name="Gellesch M."/>
            <person name="Goldberg J."/>
            <person name="Griggs A."/>
            <person name="Gujja S."/>
            <person name="Heiman D."/>
            <person name="Howarth C."/>
            <person name="Larson L."/>
            <person name="Lui A."/>
            <person name="MacDonald P.J.P."/>
            <person name="Montmayeur A."/>
            <person name="Murphy C."/>
            <person name="Neiman D."/>
            <person name="Pearson M."/>
            <person name="Priest M."/>
            <person name="Roberts A."/>
            <person name="Saif S."/>
            <person name="Shea T."/>
            <person name="Shenoy N."/>
            <person name="Sisk P."/>
            <person name="Stolte C."/>
            <person name="Sykes S."/>
            <person name="Wortman J."/>
            <person name="Nusbaum C."/>
            <person name="Birren B."/>
        </authorList>
    </citation>
    <scope>NUCLEOTIDE SEQUENCE [LARGE SCALE GENOMIC DNA]</scope>
    <source>
        <strain evidence="3 4">1_3_50AFAA</strain>
    </source>
</reference>
<dbReference type="HOGENOM" id="CLU_009942_1_0_9"/>
<keyword evidence="1" id="KW-0812">Transmembrane</keyword>
<dbReference type="PANTHER" id="PTHR22642:SF2">
    <property type="entry name" value="PROTEIN LONG AFTER FAR-RED 3"/>
    <property type="match status" value="1"/>
</dbReference>
<dbReference type="InterPro" id="IPR013108">
    <property type="entry name" value="Amidohydro_3"/>
</dbReference>
<dbReference type="GO" id="GO:0016810">
    <property type="term" value="F:hydrolase activity, acting on carbon-nitrogen (but not peptide) bonds"/>
    <property type="evidence" value="ECO:0007669"/>
    <property type="project" value="InterPro"/>
</dbReference>
<dbReference type="Proteomes" id="UP000029585">
    <property type="component" value="Unassembled WGS sequence"/>
</dbReference>
<dbReference type="AlphaFoldDB" id="A0A096BDK8"/>
<dbReference type="SUPFAM" id="SSF51556">
    <property type="entry name" value="Metallo-dependent hydrolases"/>
    <property type="match status" value="1"/>
</dbReference>
<feature type="transmembrane region" description="Helical" evidence="1">
    <location>
        <begin position="63"/>
        <end position="82"/>
    </location>
</feature>
<dbReference type="Gene3D" id="3.20.20.140">
    <property type="entry name" value="Metal-dependent hydrolases"/>
    <property type="match status" value="1"/>
</dbReference>
<keyword evidence="1" id="KW-1133">Transmembrane helix</keyword>
<sequence>MHMDTQFIFFIFAENDDFVKWLTENCGGVFYTVSRCAARTLWGLSNLVKWKGMEQMKRRTARALCAAGLSLSLLAGLVPAMAAGPAEVADSLYINGNIYTVDEDFSTATTMAVKGDRILYVGDQAGAEAYVGAGTEITDLGGKTVLPGLIEGHMHVSNLGENHLKLDCYFKSKEDILEMVRQAAKEAEPGEWIQGSGWLDTLWDEPGFPSKEELDAVSPNNPVYLLRADNHMGWFNSMALEMAGITKDTPEPQGGQILKTDNGELLGCLTDNAASMVIKVIPTWSAEAQKNAVLMAQEELFSYGFTSATDAGTKVNYIQHYEDLYESGELKLRIYAMPMLNSTDSAEAGYIREHRPVNGLYDNHLSIMGVKVLGDGALGSRGSALLEDYSDDPGNRGSYRFTDEEIYNVMSLAYNNGYQIAYHAIGDGANHQVLNTYERLLKENPREDPRLRIEHFQVVTPEDIDRALELGILTAMQFTHATSDLSMAEDRLGPERIQTAYAWRTVLDKGGIIIGGSDAPVEMVNPFHGLYAGVTRMTRAGEPEGGWYANQKVTREEALRAFTIWAAYGQFEEDLKGSLEPGKLADFVVIDRDYMTCPEEEIKDIQALMTVSGGEVVYTKDTSEPTILWQGKPVTLLSGALIEQPGTIYASASDLAGNISAVLERGEGTVTVTCGEQSAELPVKTVNGADYVPVRAFFEGIGYAVTWCPDSRTVSTSRMSTADTSEAAAQPPVDEYSFRLGNFDGTVGAFCDVIMTGAKELAFSDPFDPEDEPLLTSYVAKKCEGYGVKYYIDKDLLLTKLFSTVEMDGQWVYILYADDAVLQEYLELKQEEKDMIAAGTYTEKAQIDLATRYGKLMGYSDAHIAASIAGA</sequence>
<evidence type="ECO:0000313" key="4">
    <source>
        <dbReference type="Proteomes" id="UP000029585"/>
    </source>
</evidence>
<dbReference type="PANTHER" id="PTHR22642">
    <property type="entry name" value="IMIDAZOLONEPROPIONASE"/>
    <property type="match status" value="1"/>
</dbReference>
<dbReference type="Pfam" id="PF07969">
    <property type="entry name" value="Amidohydro_3"/>
    <property type="match status" value="1"/>
</dbReference>
<dbReference type="CDD" id="cd01300">
    <property type="entry name" value="YtcJ_like"/>
    <property type="match status" value="1"/>
</dbReference>
<dbReference type="eggNOG" id="COG1574">
    <property type="taxonomic scope" value="Bacteria"/>
</dbReference>
<feature type="domain" description="Amidohydrolase 3" evidence="2">
    <location>
        <begin position="136"/>
        <end position="618"/>
    </location>
</feature>
<accession>A0A096BDK8</accession>
<keyword evidence="1" id="KW-0472">Membrane</keyword>
<gene>
    <name evidence="3" type="ORF">HMPREF9460_00425</name>
</gene>
<dbReference type="PATRIC" id="fig|742738.3.peg.446"/>
<organism evidence="3 4">
    <name type="scientific">Flavonifractor plautii 1_3_50AFAA</name>
    <dbReference type="NCBI Taxonomy" id="742738"/>
    <lineage>
        <taxon>Bacteria</taxon>
        <taxon>Bacillati</taxon>
        <taxon>Bacillota</taxon>
        <taxon>Clostridia</taxon>
        <taxon>Eubacteriales</taxon>
        <taxon>Oscillospiraceae</taxon>
        <taxon>Flavonifractor</taxon>
    </lineage>
</organism>
<comment type="caution">
    <text evidence="3">The sequence shown here is derived from an EMBL/GenBank/DDBJ whole genome shotgun (WGS) entry which is preliminary data.</text>
</comment>
<dbReference type="Gene3D" id="2.30.40.10">
    <property type="entry name" value="Urease, subunit C, domain 1"/>
    <property type="match status" value="1"/>
</dbReference>
<dbReference type="EMBL" id="ADLO01000015">
    <property type="protein sequence ID" value="KGF57111.1"/>
    <property type="molecule type" value="Genomic_DNA"/>
</dbReference>
<proteinExistence type="predicted"/>
<evidence type="ECO:0000256" key="1">
    <source>
        <dbReference type="SAM" id="Phobius"/>
    </source>
</evidence>
<evidence type="ECO:0000313" key="3">
    <source>
        <dbReference type="EMBL" id="KGF57111.1"/>
    </source>
</evidence>
<keyword evidence="4" id="KW-1185">Reference proteome</keyword>
<dbReference type="SUPFAM" id="SSF51338">
    <property type="entry name" value="Composite domain of metallo-dependent hydrolases"/>
    <property type="match status" value="1"/>
</dbReference>
<name>A0A096BDK8_FLAPL</name>
<dbReference type="InterPro" id="IPR033932">
    <property type="entry name" value="YtcJ-like"/>
</dbReference>
<dbReference type="InterPro" id="IPR011059">
    <property type="entry name" value="Metal-dep_hydrolase_composite"/>
</dbReference>
<dbReference type="Gene3D" id="3.10.310.70">
    <property type="match status" value="1"/>
</dbReference>
<evidence type="ECO:0000259" key="2">
    <source>
        <dbReference type="Pfam" id="PF07969"/>
    </source>
</evidence>
<dbReference type="InterPro" id="IPR032466">
    <property type="entry name" value="Metal_Hydrolase"/>
</dbReference>